<dbReference type="Gene3D" id="3.40.50.150">
    <property type="entry name" value="Vaccinia Virus protein VP39"/>
    <property type="match status" value="1"/>
</dbReference>
<dbReference type="PANTHER" id="PTHR34203">
    <property type="entry name" value="METHYLTRANSFERASE, FKBM FAMILY PROTEIN"/>
    <property type="match status" value="1"/>
</dbReference>
<organism evidence="2 3">
    <name type="scientific">Pedococcus badiiscoriae</name>
    <dbReference type="NCBI Taxonomy" id="642776"/>
    <lineage>
        <taxon>Bacteria</taxon>
        <taxon>Bacillati</taxon>
        <taxon>Actinomycetota</taxon>
        <taxon>Actinomycetes</taxon>
        <taxon>Micrococcales</taxon>
        <taxon>Intrasporangiaceae</taxon>
        <taxon>Pedococcus</taxon>
    </lineage>
</organism>
<evidence type="ECO:0000313" key="3">
    <source>
        <dbReference type="Proteomes" id="UP000573599"/>
    </source>
</evidence>
<dbReference type="PANTHER" id="PTHR34203:SF15">
    <property type="entry name" value="SLL1173 PROTEIN"/>
    <property type="match status" value="1"/>
</dbReference>
<reference evidence="2 3" key="1">
    <citation type="submission" date="2020-07" db="EMBL/GenBank/DDBJ databases">
        <title>Sequencing the genomes of 1000 actinobacteria strains.</title>
        <authorList>
            <person name="Klenk H.-P."/>
        </authorList>
    </citation>
    <scope>NUCLEOTIDE SEQUENCE [LARGE SCALE GENOMIC DNA]</scope>
    <source>
        <strain evidence="2 3">DSM 23987</strain>
    </source>
</reference>
<name>A0A852WLI6_9MICO</name>
<protein>
    <submittedName>
        <fullName evidence="2">FkbM family methyltransferase</fullName>
    </submittedName>
</protein>
<dbReference type="InterPro" id="IPR052514">
    <property type="entry name" value="SAM-dependent_MTase"/>
</dbReference>
<gene>
    <name evidence="2" type="ORF">BJ986_002131</name>
</gene>
<comment type="caution">
    <text evidence="2">The sequence shown here is derived from an EMBL/GenBank/DDBJ whole genome shotgun (WGS) entry which is preliminary data.</text>
</comment>
<keyword evidence="2" id="KW-0808">Transferase</keyword>
<dbReference type="EMBL" id="JACCAB010000001">
    <property type="protein sequence ID" value="NYG07644.1"/>
    <property type="molecule type" value="Genomic_DNA"/>
</dbReference>
<dbReference type="GO" id="GO:0032259">
    <property type="term" value="P:methylation"/>
    <property type="evidence" value="ECO:0007669"/>
    <property type="project" value="UniProtKB-KW"/>
</dbReference>
<dbReference type="AlphaFoldDB" id="A0A852WLI6"/>
<dbReference type="Pfam" id="PF05050">
    <property type="entry name" value="Methyltransf_21"/>
    <property type="match status" value="1"/>
</dbReference>
<dbReference type="InterPro" id="IPR006342">
    <property type="entry name" value="FkbM_mtfrase"/>
</dbReference>
<dbReference type="GO" id="GO:0008168">
    <property type="term" value="F:methyltransferase activity"/>
    <property type="evidence" value="ECO:0007669"/>
    <property type="project" value="UniProtKB-KW"/>
</dbReference>
<keyword evidence="2" id="KW-0489">Methyltransferase</keyword>
<feature type="domain" description="Methyltransferase FkbM" evidence="1">
    <location>
        <begin position="53"/>
        <end position="203"/>
    </location>
</feature>
<dbReference type="Proteomes" id="UP000573599">
    <property type="component" value="Unassembled WGS sequence"/>
</dbReference>
<evidence type="ECO:0000259" key="1">
    <source>
        <dbReference type="Pfam" id="PF05050"/>
    </source>
</evidence>
<dbReference type="InterPro" id="IPR029063">
    <property type="entry name" value="SAM-dependent_MTases_sf"/>
</dbReference>
<dbReference type="NCBIfam" id="TIGR01444">
    <property type="entry name" value="fkbM_fam"/>
    <property type="match status" value="1"/>
</dbReference>
<sequence length="254" mass="28161">MLTVTRHGRELKFDEEGCLETPYVYRPLTTGNVYEEPFLEYIRSLGVTGDYLDVGAHLGTHTVWFATMCPSAHVHAFEPVGRYGDLVERNIAANGLQERVTLHRTGVGEVAGRASNYLSPEHQVGFVEGTGEGVVEEFAVVRLDDAVRHRVGLIKLDVEGMEASALKGASRILSKDRPVVFAEAHSDQAAKELARLLARHGYKPTGRVFNASPTYEYVAPRRVGLERLRPAFLLLPAGVRRRIGALRRRLRSAC</sequence>
<dbReference type="RefSeq" id="WP_179421966.1">
    <property type="nucleotide sequence ID" value="NZ_JACCAB010000001.1"/>
</dbReference>
<keyword evidence="3" id="KW-1185">Reference proteome</keyword>
<accession>A0A852WLI6</accession>
<evidence type="ECO:0000313" key="2">
    <source>
        <dbReference type="EMBL" id="NYG07644.1"/>
    </source>
</evidence>
<dbReference type="SUPFAM" id="SSF53335">
    <property type="entry name" value="S-adenosyl-L-methionine-dependent methyltransferases"/>
    <property type="match status" value="1"/>
</dbReference>
<proteinExistence type="predicted"/>